<dbReference type="EMBL" id="JACGWM010000516">
    <property type="protein sequence ID" value="KAL0302706.1"/>
    <property type="molecule type" value="Genomic_DNA"/>
</dbReference>
<accession>A0AAW2K837</accession>
<dbReference type="AlphaFoldDB" id="A0AAW2K837"/>
<reference evidence="1" key="1">
    <citation type="submission" date="2020-06" db="EMBL/GenBank/DDBJ databases">
        <authorList>
            <person name="Li T."/>
            <person name="Hu X."/>
            <person name="Zhang T."/>
            <person name="Song X."/>
            <person name="Zhang H."/>
            <person name="Dai N."/>
            <person name="Sheng W."/>
            <person name="Hou X."/>
            <person name="Wei L."/>
        </authorList>
    </citation>
    <scope>NUCLEOTIDE SEQUENCE</scope>
    <source>
        <strain evidence="1">KEN8</strain>
        <tissue evidence="1">Leaf</tissue>
    </source>
</reference>
<proteinExistence type="predicted"/>
<evidence type="ECO:0000313" key="1">
    <source>
        <dbReference type="EMBL" id="KAL0302706.1"/>
    </source>
</evidence>
<sequence length="196" mass="22481">MSRGGNRLRYDSVDGSGLTSSNVIRLESSKSRENGEAKYLGDLIGREWYIMDKPLPQTLLDGSSSEERETFERWHANQHKVRSIILASMSNDVQKQYDRLDDVSSILQRMKEVYAIPNRHTRYVATKGFFRAKMTKRSSVQEHVVKMLSLVEKLEDLKAGLENDTYIDVILQSLPPSHDPFIVNFNMNGLEKSINE</sequence>
<reference evidence="1" key="2">
    <citation type="journal article" date="2024" name="Plant">
        <title>Genomic evolution and insights into agronomic trait innovations of Sesamum species.</title>
        <authorList>
            <person name="Miao H."/>
            <person name="Wang L."/>
            <person name="Qu L."/>
            <person name="Liu H."/>
            <person name="Sun Y."/>
            <person name="Le M."/>
            <person name="Wang Q."/>
            <person name="Wei S."/>
            <person name="Zheng Y."/>
            <person name="Lin W."/>
            <person name="Duan Y."/>
            <person name="Cao H."/>
            <person name="Xiong S."/>
            <person name="Wang X."/>
            <person name="Wei L."/>
            <person name="Li C."/>
            <person name="Ma Q."/>
            <person name="Ju M."/>
            <person name="Zhao R."/>
            <person name="Li G."/>
            <person name="Mu C."/>
            <person name="Tian Q."/>
            <person name="Mei H."/>
            <person name="Zhang T."/>
            <person name="Gao T."/>
            <person name="Zhang H."/>
        </authorList>
    </citation>
    <scope>NUCLEOTIDE SEQUENCE</scope>
    <source>
        <strain evidence="1">KEN8</strain>
    </source>
</reference>
<gene>
    <name evidence="1" type="ORF">Scaly_3024200</name>
</gene>
<dbReference type="Pfam" id="PF14223">
    <property type="entry name" value="Retrotran_gag_2"/>
    <property type="match status" value="1"/>
</dbReference>
<comment type="caution">
    <text evidence="1">The sequence shown here is derived from an EMBL/GenBank/DDBJ whole genome shotgun (WGS) entry which is preliminary data.</text>
</comment>
<organism evidence="1">
    <name type="scientific">Sesamum calycinum</name>
    <dbReference type="NCBI Taxonomy" id="2727403"/>
    <lineage>
        <taxon>Eukaryota</taxon>
        <taxon>Viridiplantae</taxon>
        <taxon>Streptophyta</taxon>
        <taxon>Embryophyta</taxon>
        <taxon>Tracheophyta</taxon>
        <taxon>Spermatophyta</taxon>
        <taxon>Magnoliopsida</taxon>
        <taxon>eudicotyledons</taxon>
        <taxon>Gunneridae</taxon>
        <taxon>Pentapetalae</taxon>
        <taxon>asterids</taxon>
        <taxon>lamiids</taxon>
        <taxon>Lamiales</taxon>
        <taxon>Pedaliaceae</taxon>
        <taxon>Sesamum</taxon>
    </lineage>
</organism>
<name>A0AAW2K837_9LAMI</name>
<protein>
    <submittedName>
        <fullName evidence="1">Uncharacterized protein</fullName>
    </submittedName>
</protein>